<gene>
    <name evidence="2" type="ORF">SEV965_LOCUS29528</name>
</gene>
<dbReference type="AlphaFoldDB" id="A0A815I5V3"/>
<comment type="caution">
    <text evidence="2">The sequence shown here is derived from an EMBL/GenBank/DDBJ whole genome shotgun (WGS) entry which is preliminary data.</text>
</comment>
<keyword evidence="1" id="KW-0472">Membrane</keyword>
<dbReference type="GO" id="GO:0005886">
    <property type="term" value="C:plasma membrane"/>
    <property type="evidence" value="ECO:0007669"/>
    <property type="project" value="TreeGrafter"/>
</dbReference>
<protein>
    <submittedName>
        <fullName evidence="2">Uncharacterized protein</fullName>
    </submittedName>
</protein>
<keyword evidence="1" id="KW-1133">Transmembrane helix</keyword>
<dbReference type="GO" id="GO:0016485">
    <property type="term" value="P:protein processing"/>
    <property type="evidence" value="ECO:0007669"/>
    <property type="project" value="InterPro"/>
</dbReference>
<dbReference type="PANTHER" id="PTHR21092">
    <property type="entry name" value="NICASTRIN"/>
    <property type="match status" value="1"/>
</dbReference>
<evidence type="ECO:0000313" key="3">
    <source>
        <dbReference type="Proteomes" id="UP000663889"/>
    </source>
</evidence>
<proteinExistence type="predicted"/>
<dbReference type="EMBL" id="CAJNOU010002996">
    <property type="protein sequence ID" value="CAF1364002.1"/>
    <property type="molecule type" value="Genomic_DNA"/>
</dbReference>
<accession>A0A815I5V3</accession>
<dbReference type="PANTHER" id="PTHR21092:SF0">
    <property type="entry name" value="NICASTRIN"/>
    <property type="match status" value="1"/>
</dbReference>
<keyword evidence="1" id="KW-0812">Transmembrane</keyword>
<evidence type="ECO:0000313" key="2">
    <source>
        <dbReference type="EMBL" id="CAF1364002.1"/>
    </source>
</evidence>
<dbReference type="GO" id="GO:0007220">
    <property type="term" value="P:Notch receptor processing"/>
    <property type="evidence" value="ECO:0007669"/>
    <property type="project" value="TreeGrafter"/>
</dbReference>
<name>A0A815I5V3_9BILA</name>
<sequence length="808" mass="92955">MDPNDLGDISADELLSSFTPSLTNDQYENNVLNIIQSDNIQKIQENTDCTISLINQQQVELINSDRLSMSSTSFDMDLYDTDKDSQQISLNTDMTINDEQNFDSTNTTNDTSQNYQILQTLTTGEQQMTAYDYFCQTLEKLTLAVNTLKPVLVDLAIPSATGDSYLKTFEIPSPHDVNITTQEPLKILSNLFQMTINTLPSFRQKDNTNDCNNTIPIGQELNETSEKTIAAPSEQNGCHLNQEIQAVIQSNFLTSSISKDIFPIISLSELLSQAQKCIQEIKLVELKISEQPQEFWKKRSINCLKNKWCPAIQGRSGKQRRYIGIKWSKLINYNPNDLFIFVQLLSYDNQSHSSKVLVPPETIVQKLKLLEKKQKNESRRLILSDLIIKDIYGFDKKNNAILCPITEDEYHQCKKNLKVLMFNLYKTSEEIDNSNDNNEIDKDEDNEISEYEDEDTSIENQLHKLCKLRICLCRRTDKNKLEFISNFLHTHPSSLINQTFIDILLRNNPMINLIRPNSPLPPASSQIFLRQTLSLSFPVYILSSTNQNQLLNHYYHSFFDDPSTLSINISTLEYNTTTEISLWIKRIVEPFAETLIESLVGIKKNVIIKQEIINNLVYCILKNINCPLIHNVTNQSVGNTFKPFDQTSMPFSINTYPISTTPTFPFIKYVLGYFLRDRSYDIQNLTKISCKEHAYNDSFCSYTFVDGYAPSIINEKSFSGYCVRSYLRFVQSISPAFIIENYDLSQTTYPAWTESRWTTISLRLFIIPTRTHEIVTLIIGILLTFISFCVLFFLRYYTKISLFQPSSS</sequence>
<organism evidence="2 3">
    <name type="scientific">Rotaria sordida</name>
    <dbReference type="NCBI Taxonomy" id="392033"/>
    <lineage>
        <taxon>Eukaryota</taxon>
        <taxon>Metazoa</taxon>
        <taxon>Spiralia</taxon>
        <taxon>Gnathifera</taxon>
        <taxon>Rotifera</taxon>
        <taxon>Eurotatoria</taxon>
        <taxon>Bdelloidea</taxon>
        <taxon>Philodinida</taxon>
        <taxon>Philodinidae</taxon>
        <taxon>Rotaria</taxon>
    </lineage>
</organism>
<dbReference type="InterPro" id="IPR008710">
    <property type="entry name" value="Nicastrin"/>
</dbReference>
<feature type="transmembrane region" description="Helical" evidence="1">
    <location>
        <begin position="774"/>
        <end position="794"/>
    </location>
</feature>
<reference evidence="2" key="1">
    <citation type="submission" date="2021-02" db="EMBL/GenBank/DDBJ databases">
        <authorList>
            <person name="Nowell W R."/>
        </authorList>
    </citation>
    <scope>NUCLEOTIDE SEQUENCE</scope>
</reference>
<dbReference type="Proteomes" id="UP000663889">
    <property type="component" value="Unassembled WGS sequence"/>
</dbReference>
<evidence type="ECO:0000256" key="1">
    <source>
        <dbReference type="SAM" id="Phobius"/>
    </source>
</evidence>